<name>Q8JS30_9BBAC</name>
<dbReference type="EMBL" id="MK033569">
    <property type="protein sequence ID" value="QBH66384.1"/>
    <property type="molecule type" value="Genomic_DNA"/>
</dbReference>
<dbReference type="EMBL" id="MK033571">
    <property type="protein sequence ID" value="QBH66644.1"/>
    <property type="molecule type" value="Genomic_DNA"/>
</dbReference>
<evidence type="ECO:0000313" key="8">
    <source>
        <dbReference type="EMBL" id="QBH66514.1"/>
    </source>
</evidence>
<evidence type="ECO:0000313" key="12">
    <source>
        <dbReference type="EMBL" id="QBH67033.1"/>
    </source>
</evidence>
<dbReference type="EMBL" id="MK033576">
    <property type="protein sequence ID" value="QBH67293.1"/>
    <property type="molecule type" value="Genomic_DNA"/>
</dbReference>
<evidence type="ECO:0000313" key="15">
    <source>
        <dbReference type="Proteomes" id="UP000202706"/>
    </source>
</evidence>
<dbReference type="EMBL" id="MK033567">
    <property type="protein sequence ID" value="QBH66124.1"/>
    <property type="molecule type" value="Genomic_DNA"/>
</dbReference>
<evidence type="ECO:0000313" key="3">
    <source>
        <dbReference type="EMBL" id="QBH65864.1"/>
    </source>
</evidence>
<dbReference type="EMBL" id="MK033568">
    <property type="protein sequence ID" value="QBH66254.1"/>
    <property type="molecule type" value="Genomic_DNA"/>
</dbReference>
<dbReference type="EMBL" id="MK033574">
    <property type="protein sequence ID" value="QBH67033.1"/>
    <property type="molecule type" value="Genomic_DNA"/>
</dbReference>
<accession>Q8JS30</accession>
<evidence type="ECO:0000313" key="1">
    <source>
        <dbReference type="EMBL" id="AAM70227.1"/>
    </source>
</evidence>
<evidence type="ECO:0000313" key="14">
    <source>
        <dbReference type="EMBL" id="QBH67293.1"/>
    </source>
</evidence>
<evidence type="ECO:0000313" key="9">
    <source>
        <dbReference type="EMBL" id="QBH66644.1"/>
    </source>
</evidence>
<dbReference type="EMBL" id="MK033565">
    <property type="protein sequence ID" value="QBH65864.1"/>
    <property type="molecule type" value="Genomic_DNA"/>
</dbReference>
<evidence type="ECO:0000313" key="11">
    <source>
        <dbReference type="EMBL" id="QBH66904.1"/>
    </source>
</evidence>
<dbReference type="EMBL" id="MK033572">
    <property type="protein sequence ID" value="QBH66774.1"/>
    <property type="molecule type" value="Genomic_DNA"/>
</dbReference>
<dbReference type="Proteomes" id="UP000202706">
    <property type="component" value="Segment"/>
</dbReference>
<protein>
    <submittedName>
        <fullName evidence="1">Uncharacterized protein</fullName>
    </submittedName>
</protein>
<dbReference type="RefSeq" id="NP_663194.1">
    <property type="nucleotide sequence ID" value="NC_004062.1"/>
</dbReference>
<dbReference type="EMBL" id="KU666536">
    <property type="protein sequence ID" value="ANY57418.1"/>
    <property type="molecule type" value="Genomic_DNA"/>
</dbReference>
<dbReference type="KEGG" id="vg:949333"/>
<reference evidence="1" key="2">
    <citation type="submission" date="2002-04" db="EMBL/GenBank/DDBJ databases">
        <title>The complete sequence of the potato tuber moth, Phthorimaea operculella, granulovirus.</title>
        <authorList>
            <person name="Croizier L."/>
            <person name="Taha A."/>
            <person name="Croizier G."/>
            <person name="Lopez Ferber M."/>
        </authorList>
    </citation>
    <scope>NUCLEOTIDE SEQUENCE</scope>
</reference>
<evidence type="ECO:0000313" key="10">
    <source>
        <dbReference type="EMBL" id="QBH66774.1"/>
    </source>
</evidence>
<reference evidence="2" key="3">
    <citation type="journal article" date="2016" name="Arch. Virol.">
        <title>The comparative analysis of complete genome sequences from two South African betabaculoviruses: Phthorimaea operculella granulovirus and Plutella xylostella granulovirus.</title>
        <authorList>
            <person name="Jukes M.D."/>
            <person name="Motsoeneng B.M."/>
            <person name="Knox C.M."/>
            <person name="Hill M.P."/>
            <person name="Moore S.D."/>
        </authorList>
    </citation>
    <scope>NUCLEOTIDE SEQUENCE</scope>
    <source>
        <strain evidence="2">SA</strain>
    </source>
</reference>
<reference evidence="15" key="1">
    <citation type="journal article" date="2000" name="Virus Genes">
        <title>Comparative analysis of the granulin regions of the Phthorimaea operculella and Spodoptera littoralis granuloviruses.</title>
        <authorList>
            <person name="Taha A."/>
            <person name="Nour-El-Din A."/>
            <person name="Croizier L."/>
            <person name="Ferber M.L."/>
            <person name="Croizier G."/>
        </authorList>
    </citation>
    <scope>NUCLEOTIDE SEQUENCE [LARGE SCALE GENOMIC DNA]</scope>
</reference>
<evidence type="ECO:0000313" key="2">
    <source>
        <dbReference type="EMBL" id="ANY57418.1"/>
    </source>
</evidence>
<dbReference type="EMBL" id="MK033573">
    <property type="protein sequence ID" value="QBH66904.1"/>
    <property type="molecule type" value="Genomic_DNA"/>
</dbReference>
<reference evidence="3" key="4">
    <citation type="journal article" date="2019" name="J. Gen. Virol.">
        <title>Elucidating the genetic diversity of Phthorimaea operculella granulovirus (PhopGV).</title>
        <authorList>
            <person name="Larem A."/>
            <person name="Ben-Tiba S."/>
            <person name="Wennmann J.T."/>
            <person name="Gueli Alletti G."/>
            <person name="Jehle J.A."/>
        </authorList>
    </citation>
    <scope>NUCLEOTIDE SEQUENCE</scope>
    <source>
        <strain evidence="3">PhopGV-CR3.1</strain>
        <strain evidence="4">PhopGV-CR5.1</strain>
        <strain evidence="5">PhopGV-GR1.1</strain>
        <strain evidence="6">PhopGV-GR1.2</strain>
        <strain evidence="7">PhopGV-GR2.1</strain>
        <strain evidence="8">PhopGV-IT1.1</strain>
        <strain evidence="9">PhopGV-LS1.1</strain>
        <strain evidence="10">PhopGV-LS1.2</strain>
        <strain evidence="11">PhopGV-LS2.1</strain>
        <strain evidence="12">PhopGV-LS3.1</strain>
        <strain evidence="13">PhopGV-R</strain>
        <strain evidence="14">PhopGV-Ym.1</strain>
    </source>
</reference>
<keyword evidence="15" id="KW-1185">Reference proteome</keyword>
<dbReference type="EMBL" id="MK033575">
    <property type="protein sequence ID" value="QBH67163.1"/>
    <property type="molecule type" value="Genomic_DNA"/>
</dbReference>
<dbReference type="GeneID" id="949333"/>
<proteinExistence type="predicted"/>
<evidence type="ECO:0000313" key="6">
    <source>
        <dbReference type="EMBL" id="QBH66254.1"/>
    </source>
</evidence>
<dbReference type="EMBL" id="AF499596">
    <property type="protein sequence ID" value="AAM70227.1"/>
    <property type="molecule type" value="Genomic_DNA"/>
</dbReference>
<dbReference type="OrthoDB" id="20040at10239"/>
<dbReference type="EMBL" id="MK033570">
    <property type="protein sequence ID" value="QBH66514.1"/>
    <property type="molecule type" value="Genomic_DNA"/>
</dbReference>
<gene>
    <name evidence="1" type="primary">PhopGV029</name>
    <name evidence="2" type="ORF">PhopGVgp029</name>
</gene>
<evidence type="ECO:0000313" key="13">
    <source>
        <dbReference type="EMBL" id="QBH67163.1"/>
    </source>
</evidence>
<evidence type="ECO:0000313" key="4">
    <source>
        <dbReference type="EMBL" id="QBH65994.1"/>
    </source>
</evidence>
<organism evidence="1 15">
    <name type="scientific">Phthorimaea operculella granulovirus</name>
    <dbReference type="NCBI Taxonomy" id="192584"/>
    <lineage>
        <taxon>Viruses</taxon>
        <taxon>Viruses incertae sedis</taxon>
        <taxon>Naldaviricetes</taxon>
        <taxon>Lefavirales</taxon>
        <taxon>Baculoviridae</taxon>
        <taxon>Betabaculovirus</taxon>
        <taxon>Betabaculovirus phoperculellae</taxon>
    </lineage>
</organism>
<sequence>MSDDVHFFRCEYDDLHKFEWPVLLVDNLIWLDVNCLRKQNFDLPENLTTQKFDSGLEHIVSLDQEKLKIYTQQTSLTDYNFCKYQTLHAALHHDYHMILEQFMFQHLPYYLSTHPLKLISIFDIDEYWQQLKCIENKRKYFLFRMKIVTVQFEHWKREKKSNSLFTPEKCKIINSLVDNINLNLANLPNDGRLDKIYVLINFNRMLRGSIGILESLLDWK</sequence>
<evidence type="ECO:0000313" key="7">
    <source>
        <dbReference type="EMBL" id="QBH66384.1"/>
    </source>
</evidence>
<evidence type="ECO:0000313" key="5">
    <source>
        <dbReference type="EMBL" id="QBH66124.1"/>
    </source>
</evidence>
<dbReference type="EMBL" id="MK033566">
    <property type="protein sequence ID" value="QBH65994.1"/>
    <property type="molecule type" value="Genomic_DNA"/>
</dbReference>